<proteinExistence type="predicted"/>
<protein>
    <submittedName>
        <fullName evidence="5">Lsr2 protein</fullName>
    </submittedName>
</protein>
<dbReference type="STRING" id="65499.SAMN04488000_101353"/>
<organism evidence="5 6">
    <name type="scientific">Lentzea albida</name>
    <dbReference type="NCBI Taxonomy" id="65499"/>
    <lineage>
        <taxon>Bacteria</taxon>
        <taxon>Bacillati</taxon>
        <taxon>Actinomycetota</taxon>
        <taxon>Actinomycetes</taxon>
        <taxon>Pseudonocardiales</taxon>
        <taxon>Pseudonocardiaceae</taxon>
        <taxon>Lentzea</taxon>
    </lineage>
</organism>
<dbReference type="InterPro" id="IPR055370">
    <property type="entry name" value="Lsr2_DNA-bd"/>
</dbReference>
<dbReference type="Gene3D" id="4.10.320.10">
    <property type="entry name" value="E3-binding domain"/>
    <property type="match status" value="1"/>
</dbReference>
<dbReference type="Gene3D" id="3.30.60.230">
    <property type="entry name" value="Lsr2, dimerization domain"/>
    <property type="match status" value="1"/>
</dbReference>
<dbReference type="RefSeq" id="WP_089908326.1">
    <property type="nucleotide sequence ID" value="NZ_FOFV01000001.1"/>
</dbReference>
<keyword evidence="6" id="KW-1185">Reference proteome</keyword>
<dbReference type="GO" id="GO:0016746">
    <property type="term" value="F:acyltransferase activity"/>
    <property type="evidence" value="ECO:0007669"/>
    <property type="project" value="InterPro"/>
</dbReference>
<evidence type="ECO:0000256" key="2">
    <source>
        <dbReference type="SAM" id="MobiDB-lite"/>
    </source>
</evidence>
<dbReference type="Pfam" id="PF11774">
    <property type="entry name" value="Lsr2"/>
    <property type="match status" value="1"/>
</dbReference>
<feature type="domain" description="Lsr2 DNA-binding" evidence="4">
    <location>
        <begin position="81"/>
        <end position="116"/>
    </location>
</feature>
<name>A0A1H9B0S4_9PSEU</name>
<evidence type="ECO:0000313" key="5">
    <source>
        <dbReference type="EMBL" id="SEP82311.1"/>
    </source>
</evidence>
<keyword evidence="1" id="KW-0238">DNA-binding</keyword>
<accession>A0A1H9B0S4</accession>
<dbReference type="OrthoDB" id="4113332at2"/>
<dbReference type="Proteomes" id="UP000199503">
    <property type="component" value="Unassembled WGS sequence"/>
</dbReference>
<dbReference type="Pfam" id="PF23359">
    <property type="entry name" value="Lsr2_DNA-bd"/>
    <property type="match status" value="1"/>
</dbReference>
<evidence type="ECO:0000313" key="6">
    <source>
        <dbReference type="Proteomes" id="UP000199503"/>
    </source>
</evidence>
<reference evidence="6" key="1">
    <citation type="submission" date="2016-10" db="EMBL/GenBank/DDBJ databases">
        <authorList>
            <person name="Varghese N."/>
            <person name="Submissions S."/>
        </authorList>
    </citation>
    <scope>NUCLEOTIDE SEQUENCE [LARGE SCALE GENOMIC DNA]</scope>
    <source>
        <strain evidence="6">DSM 44437</strain>
    </source>
</reference>
<feature type="domain" description="Lsr2 dimerization" evidence="3">
    <location>
        <begin position="1"/>
        <end position="58"/>
    </location>
</feature>
<dbReference type="InterPro" id="IPR036625">
    <property type="entry name" value="E3-bd_dom_sf"/>
</dbReference>
<dbReference type="InterPro" id="IPR042261">
    <property type="entry name" value="Lsr2-like_dimerization"/>
</dbReference>
<sequence>MAQKVTVTLVDDLDGSTAEETVEFGLDGVSYTIDLSSGNAGKLRDALADFVGSARRAGGRKRVGPGRPAGTGAVKARPASADREQNQAIREWARKQGMKVSDRGRIPAEVLDAYHQQG</sequence>
<dbReference type="InterPro" id="IPR024412">
    <property type="entry name" value="Lsr2_dim_dom"/>
</dbReference>
<evidence type="ECO:0000259" key="4">
    <source>
        <dbReference type="Pfam" id="PF23359"/>
    </source>
</evidence>
<evidence type="ECO:0000256" key="1">
    <source>
        <dbReference type="ARBA" id="ARBA00023125"/>
    </source>
</evidence>
<dbReference type="GO" id="GO:0003677">
    <property type="term" value="F:DNA binding"/>
    <property type="evidence" value="ECO:0007669"/>
    <property type="project" value="UniProtKB-KW"/>
</dbReference>
<gene>
    <name evidence="5" type="ORF">SAMN04488000_101353</name>
</gene>
<evidence type="ECO:0000259" key="3">
    <source>
        <dbReference type="Pfam" id="PF11774"/>
    </source>
</evidence>
<feature type="region of interest" description="Disordered" evidence="2">
    <location>
        <begin position="55"/>
        <end position="85"/>
    </location>
</feature>
<dbReference type="EMBL" id="FOFV01000001">
    <property type="protein sequence ID" value="SEP82311.1"/>
    <property type="molecule type" value="Genomic_DNA"/>
</dbReference>
<dbReference type="AlphaFoldDB" id="A0A1H9B0S4"/>